<feature type="coiled-coil region" evidence="1">
    <location>
        <begin position="668"/>
        <end position="790"/>
    </location>
</feature>
<dbReference type="EMBL" id="KI393623">
    <property type="protein sequence ID" value="ERN07673.1"/>
    <property type="molecule type" value="Genomic_DNA"/>
</dbReference>
<dbReference type="OrthoDB" id="619142at2759"/>
<evidence type="ECO:0000313" key="2">
    <source>
        <dbReference type="EMBL" id="ERN07673.1"/>
    </source>
</evidence>
<dbReference type="InterPro" id="IPR037490">
    <property type="entry name" value="WAP"/>
</dbReference>
<accession>W1PI58</accession>
<gene>
    <name evidence="2" type="ORF">AMTR_s00155p00053970</name>
</gene>
<name>W1PI58_AMBTC</name>
<dbReference type="KEGG" id="atr:18435902"/>
<keyword evidence="3" id="KW-1185">Reference proteome</keyword>
<keyword evidence="1" id="KW-0175">Coiled coil</keyword>
<protein>
    <recommendedName>
        <fullName evidence="4">WPP domain-associated protein</fullName>
    </recommendedName>
</protein>
<dbReference type="OMA" id="LIMQEIC"/>
<evidence type="ECO:0000256" key="1">
    <source>
        <dbReference type="SAM" id="Coils"/>
    </source>
</evidence>
<dbReference type="PANTHER" id="PTHR33883">
    <property type="entry name" value="WPP DOMAIN-ASSOCIATED PROTEIN"/>
    <property type="match status" value="1"/>
</dbReference>
<evidence type="ECO:0000313" key="3">
    <source>
        <dbReference type="Proteomes" id="UP000017836"/>
    </source>
</evidence>
<dbReference type="PANTHER" id="PTHR33883:SF10">
    <property type="entry name" value="WPP DOMAIN-ASSOCIATED PROTEIN"/>
    <property type="match status" value="1"/>
</dbReference>
<dbReference type="eggNOG" id="ENOG502QPVR">
    <property type="taxonomic scope" value="Eukaryota"/>
</dbReference>
<dbReference type="Gramene" id="ERN07673">
    <property type="protein sequence ID" value="ERN07673"/>
    <property type="gene ID" value="AMTR_s00155p00053970"/>
</dbReference>
<dbReference type="STRING" id="13333.W1PI58"/>
<proteinExistence type="predicted"/>
<dbReference type="Proteomes" id="UP000017836">
    <property type="component" value="Unassembled WGS sequence"/>
</dbReference>
<dbReference type="HOGENOM" id="CLU_015336_0_0_1"/>
<sequence>MDIMDMGKLEEMDSGFIQASEGFLPLISSFKENDCFQDDSASYERFLAPYDTDSFFDDLANRLIISRMVNDSVVKGIVNAVKEEADERISEKEAEIESLRENLSLSKSEVAKLERFLEHKDKEMASLNASLNHSNSKTSQIEEVQAVFTSRHHEHFNEEPKSSFKMAIEDHLRRMKQEIEDGRVLAVNGLMGISEFSSLNGHMDNMTKMFSKSHVEKGIARSSVKDMGLNPCEIYHKFQHMIKVYDSLKNGLDMVWEQVSDSDLIEWKWKFDAHEEVNAPVLKGELQGKSVIGSWEQNGQVADSHRKQLSMQIDVISSLRQELDATLRSLTAPEPGQQLSHGSQEVTEEQISNAEKKNQVHHNVMGNRLSPGIVLREENDVAIALEKFKEPKNNPDRIPESGELRHMSKEELMTYFTSEMTKMKRNYESTVHELTEAFFSLKRKHLKEKGSSPLRRDKESDGIRKRITEAVIKLDDMIKETAKLALIEEDYQKLCSLKDKLLSENQHLREMLADKNKEVKYLSSQVSDAANKMSLHSLTETNFLKLIKKLRCDIEDLNVEIFIREEVYKDVVRELGIEFRGVTNDFLIEASVIEEIYAIIYEGAIRDIEAYVNSTLLKYGEEMDRLNHLETKLLEKEEAICSDIKEKEVFKQEISSLLSLMGEKENVAVEASAALKEQKERLDLVTQELNMFKEQSDQQEKVIDEKNRELNSVSGRLKEALKQVGFYKLEMKELDQELTESLNDLGKAREQISFLEGVVQNNQQTVCSLVMAEEEQRKRLEATVKSAEDLFRALIVLQNRIYEGIGKNSLRLENLNKQFYPLVRHANSLRKKNLLYKQGLERRYSDLQKAEVEVDLLGDEVDTLLSLLEKIYIALDHYSPILQHYPGIMEILKLIQRELKGEVAQPI</sequence>
<reference evidence="3" key="1">
    <citation type="journal article" date="2013" name="Science">
        <title>The Amborella genome and the evolution of flowering plants.</title>
        <authorList>
            <consortium name="Amborella Genome Project"/>
        </authorList>
    </citation>
    <scope>NUCLEOTIDE SEQUENCE [LARGE SCALE GENOMIC DNA]</scope>
</reference>
<feature type="coiled-coil region" evidence="1">
    <location>
        <begin position="82"/>
        <end position="116"/>
    </location>
</feature>
<organism evidence="2 3">
    <name type="scientific">Amborella trichopoda</name>
    <dbReference type="NCBI Taxonomy" id="13333"/>
    <lineage>
        <taxon>Eukaryota</taxon>
        <taxon>Viridiplantae</taxon>
        <taxon>Streptophyta</taxon>
        <taxon>Embryophyta</taxon>
        <taxon>Tracheophyta</taxon>
        <taxon>Spermatophyta</taxon>
        <taxon>Magnoliopsida</taxon>
        <taxon>Amborellales</taxon>
        <taxon>Amborellaceae</taxon>
        <taxon>Amborella</taxon>
    </lineage>
</organism>
<evidence type="ECO:0008006" key="4">
    <source>
        <dbReference type="Google" id="ProtNLM"/>
    </source>
</evidence>
<dbReference type="AlphaFoldDB" id="W1PI58"/>